<reference evidence="6" key="1">
    <citation type="submission" date="2016-10" db="EMBL/GenBank/DDBJ databases">
        <authorList>
            <person name="Varghese N."/>
            <person name="Submissions S."/>
        </authorList>
    </citation>
    <scope>NUCLEOTIDE SEQUENCE [LARGE SCALE GENOMIC DNA]</scope>
    <source>
        <strain evidence="6">DSM 46136</strain>
    </source>
</reference>
<dbReference type="InterPro" id="IPR036388">
    <property type="entry name" value="WH-like_DNA-bd_sf"/>
</dbReference>
<dbReference type="Pfam" id="PF00392">
    <property type="entry name" value="GntR"/>
    <property type="match status" value="1"/>
</dbReference>
<dbReference type="SUPFAM" id="SSF46785">
    <property type="entry name" value="Winged helix' DNA-binding domain"/>
    <property type="match status" value="1"/>
</dbReference>
<evidence type="ECO:0000256" key="2">
    <source>
        <dbReference type="ARBA" id="ARBA00023125"/>
    </source>
</evidence>
<protein>
    <submittedName>
        <fullName evidence="5">DNA-binding transcriptional regulator, GntR family</fullName>
    </submittedName>
</protein>
<evidence type="ECO:0000259" key="4">
    <source>
        <dbReference type="PROSITE" id="PS50949"/>
    </source>
</evidence>
<dbReference type="SMART" id="SM00345">
    <property type="entry name" value="HTH_GNTR"/>
    <property type="match status" value="1"/>
</dbReference>
<keyword evidence="1" id="KW-0805">Transcription regulation</keyword>
<organism evidence="5 6">
    <name type="scientific">Geodermatophilus amargosae</name>
    <dbReference type="NCBI Taxonomy" id="1296565"/>
    <lineage>
        <taxon>Bacteria</taxon>
        <taxon>Bacillati</taxon>
        <taxon>Actinomycetota</taxon>
        <taxon>Actinomycetes</taxon>
        <taxon>Geodermatophilales</taxon>
        <taxon>Geodermatophilaceae</taxon>
        <taxon>Geodermatophilus</taxon>
    </lineage>
</organism>
<evidence type="ECO:0000256" key="1">
    <source>
        <dbReference type="ARBA" id="ARBA00023015"/>
    </source>
</evidence>
<name>A0A1I6Z3U8_9ACTN</name>
<dbReference type="RefSeq" id="WP_093579059.1">
    <property type="nucleotide sequence ID" value="NZ_FPBA01000004.1"/>
</dbReference>
<dbReference type="Pfam" id="PF07729">
    <property type="entry name" value="FCD"/>
    <property type="match status" value="1"/>
</dbReference>
<evidence type="ECO:0000313" key="5">
    <source>
        <dbReference type="EMBL" id="SFT57355.1"/>
    </source>
</evidence>
<dbReference type="Gene3D" id="1.10.10.10">
    <property type="entry name" value="Winged helix-like DNA-binding domain superfamily/Winged helix DNA-binding domain"/>
    <property type="match status" value="1"/>
</dbReference>
<dbReference type="Proteomes" id="UP000199546">
    <property type="component" value="Unassembled WGS sequence"/>
</dbReference>
<dbReference type="InterPro" id="IPR008920">
    <property type="entry name" value="TF_FadR/GntR_C"/>
</dbReference>
<keyword evidence="2 5" id="KW-0238">DNA-binding</keyword>
<dbReference type="EMBL" id="FPBA01000004">
    <property type="protein sequence ID" value="SFT57355.1"/>
    <property type="molecule type" value="Genomic_DNA"/>
</dbReference>
<keyword evidence="3" id="KW-0804">Transcription</keyword>
<dbReference type="GO" id="GO:0003677">
    <property type="term" value="F:DNA binding"/>
    <property type="evidence" value="ECO:0007669"/>
    <property type="project" value="UniProtKB-KW"/>
</dbReference>
<dbReference type="PROSITE" id="PS50949">
    <property type="entry name" value="HTH_GNTR"/>
    <property type="match status" value="1"/>
</dbReference>
<dbReference type="STRING" id="1296565.SAMN05660657_01657"/>
<gene>
    <name evidence="5" type="ORF">SAMN05660657_01657</name>
</gene>
<dbReference type="SMART" id="SM00895">
    <property type="entry name" value="FCD"/>
    <property type="match status" value="1"/>
</dbReference>
<dbReference type="InterPro" id="IPR000524">
    <property type="entry name" value="Tscrpt_reg_HTH_GntR"/>
</dbReference>
<accession>A0A1I6Z3U8</accession>
<sequence length="217" mass="23270">MASPAQETAERVLRVAIARGDMPPGYRLVEAELVSRTGVSRGAVRLAIDALIVEGLVERIPNRGARVRVVSTDEAVAITEVRLPLEALLARKAAERITDAEADRLRAHLETMTAAVDSGDVRKYSELIQQLYGMVGAAARHPIAADLVSRLQAQLVRHQFRLSLRPGRPRVSLAGFTELVHAVTARDPARAEAAVASHLRSVIAALSEPTPHPGGPA</sequence>
<dbReference type="InterPro" id="IPR036390">
    <property type="entry name" value="WH_DNA-bd_sf"/>
</dbReference>
<dbReference type="InterPro" id="IPR011711">
    <property type="entry name" value="GntR_C"/>
</dbReference>
<dbReference type="AlphaFoldDB" id="A0A1I6Z3U8"/>
<dbReference type="SUPFAM" id="SSF48008">
    <property type="entry name" value="GntR ligand-binding domain-like"/>
    <property type="match status" value="1"/>
</dbReference>
<feature type="domain" description="HTH gntR-type" evidence="4">
    <location>
        <begin position="3"/>
        <end position="70"/>
    </location>
</feature>
<evidence type="ECO:0000313" key="6">
    <source>
        <dbReference type="Proteomes" id="UP000199546"/>
    </source>
</evidence>
<dbReference type="GO" id="GO:0003700">
    <property type="term" value="F:DNA-binding transcription factor activity"/>
    <property type="evidence" value="ECO:0007669"/>
    <property type="project" value="InterPro"/>
</dbReference>
<evidence type="ECO:0000256" key="3">
    <source>
        <dbReference type="ARBA" id="ARBA00023163"/>
    </source>
</evidence>
<proteinExistence type="predicted"/>
<dbReference type="PANTHER" id="PTHR43537:SF5">
    <property type="entry name" value="UXU OPERON TRANSCRIPTIONAL REGULATOR"/>
    <property type="match status" value="1"/>
</dbReference>
<keyword evidence="6" id="KW-1185">Reference proteome</keyword>
<dbReference type="PANTHER" id="PTHR43537">
    <property type="entry name" value="TRANSCRIPTIONAL REGULATOR, GNTR FAMILY"/>
    <property type="match status" value="1"/>
</dbReference>
<dbReference type="Gene3D" id="1.20.120.530">
    <property type="entry name" value="GntR ligand-binding domain-like"/>
    <property type="match status" value="1"/>
</dbReference>
<dbReference type="OrthoDB" id="9816161at2"/>